<dbReference type="SUPFAM" id="SSF56042">
    <property type="entry name" value="PurM C-terminal domain-like"/>
    <property type="match status" value="1"/>
</dbReference>
<evidence type="ECO:0000256" key="1">
    <source>
        <dbReference type="ARBA" id="ARBA00022977"/>
    </source>
</evidence>
<sequence length="342" mass="36508">MTNALRLPLSTPLEALLDTLRDTPAMRAKLAIQRPARQLDAPLAASRDALYALPGDDTAAIRVGDRYQLLAIEGMLPAFVEAAPWFAGWSAVMANVSDITAMGGRACAVVNAYWHHDADAAGQVLAGIRAACEAYGLILAGGHTSQAGGNPAALAVAITGIAKKLLSTLHVAPGQVLAMAVDLDGRWHADAPYWKAFENVPGERLREQLEVIPRLAEAGLLLAAKDISNAGLLGTLLMLLEPTGCGAELDLDALPRPADGDLPRWLQAFPSYGYLLSLDEAAFPEVQAAFAFHGLTCARIGRIDASARLVVRQDAERSEFWNLAQRPFTGLRYPTHTPAQEH</sequence>
<dbReference type="Pfam" id="PF02769">
    <property type="entry name" value="AIRS_C"/>
    <property type="match status" value="1"/>
</dbReference>
<dbReference type="Gene3D" id="3.30.1330.10">
    <property type="entry name" value="PurM-like, N-terminal domain"/>
    <property type="match status" value="1"/>
</dbReference>
<evidence type="ECO:0000259" key="3">
    <source>
        <dbReference type="Pfam" id="PF02769"/>
    </source>
</evidence>
<proteinExistence type="predicted"/>
<feature type="domain" description="PurM-like C-terminal" evidence="3">
    <location>
        <begin position="203"/>
        <end position="312"/>
    </location>
</feature>
<dbReference type="InterPro" id="IPR011413">
    <property type="entry name" value="UCP036540_AIR"/>
</dbReference>
<name>A0A1H2QTE9_9PSED</name>
<evidence type="ECO:0008006" key="6">
    <source>
        <dbReference type="Google" id="ProtNLM"/>
    </source>
</evidence>
<keyword evidence="1" id="KW-0784">Thiamine biosynthesis</keyword>
<dbReference type="GO" id="GO:0009228">
    <property type="term" value="P:thiamine biosynthetic process"/>
    <property type="evidence" value="ECO:0007669"/>
    <property type="project" value="UniProtKB-KW"/>
</dbReference>
<dbReference type="PANTHER" id="PTHR30270:SF0">
    <property type="entry name" value="THIAMINE-MONOPHOSPHATE KINASE"/>
    <property type="match status" value="1"/>
</dbReference>
<evidence type="ECO:0000313" key="4">
    <source>
        <dbReference type="EMBL" id="SDW09729.1"/>
    </source>
</evidence>
<dbReference type="SUPFAM" id="SSF55326">
    <property type="entry name" value="PurM N-terminal domain-like"/>
    <property type="match status" value="1"/>
</dbReference>
<dbReference type="InterPro" id="IPR010918">
    <property type="entry name" value="PurM-like_C_dom"/>
</dbReference>
<dbReference type="EMBL" id="FNNU01000001">
    <property type="protein sequence ID" value="SDW09729.1"/>
    <property type="molecule type" value="Genomic_DNA"/>
</dbReference>
<dbReference type="Gene3D" id="3.90.650.10">
    <property type="entry name" value="PurM-like C-terminal domain"/>
    <property type="match status" value="1"/>
</dbReference>
<dbReference type="InterPro" id="IPR024030">
    <property type="entry name" value="AIR_synthase-rel_sll0787"/>
</dbReference>
<reference evidence="5" key="1">
    <citation type="submission" date="2016-10" db="EMBL/GenBank/DDBJ databases">
        <authorList>
            <person name="Varghese N."/>
            <person name="Submissions S."/>
        </authorList>
    </citation>
    <scope>NUCLEOTIDE SEQUENCE [LARGE SCALE GENOMIC DNA]</scope>
    <source>
        <strain evidence="5">NRRL B-59562</strain>
    </source>
</reference>
<keyword evidence="5" id="KW-1185">Reference proteome</keyword>
<gene>
    <name evidence="4" type="ORF">SAMN05216287_0130</name>
</gene>
<protein>
    <recommendedName>
        <fullName evidence="6">Sll0787 family AIR synthase-like protein</fullName>
    </recommendedName>
</protein>
<accession>A0A1H2QTE9</accession>
<feature type="domain" description="PurM-like N-terminal" evidence="2">
    <location>
        <begin position="55"/>
        <end position="161"/>
    </location>
</feature>
<dbReference type="PANTHER" id="PTHR30270">
    <property type="entry name" value="THIAMINE-MONOPHOSPHATE KINASE"/>
    <property type="match status" value="1"/>
</dbReference>
<dbReference type="Proteomes" id="UP000243778">
    <property type="component" value="Unassembled WGS sequence"/>
</dbReference>
<evidence type="ECO:0000313" key="5">
    <source>
        <dbReference type="Proteomes" id="UP000243778"/>
    </source>
</evidence>
<dbReference type="InterPro" id="IPR016188">
    <property type="entry name" value="PurM-like_N"/>
</dbReference>
<dbReference type="InterPro" id="IPR006283">
    <property type="entry name" value="ThiL-like"/>
</dbReference>
<evidence type="ECO:0000259" key="2">
    <source>
        <dbReference type="Pfam" id="PF00586"/>
    </source>
</evidence>
<dbReference type="AlphaFoldDB" id="A0A1H2QTE9"/>
<organism evidence="4 5">
    <name type="scientific">Pseudomonas kuykendallii</name>
    <dbReference type="NCBI Taxonomy" id="1007099"/>
    <lineage>
        <taxon>Bacteria</taxon>
        <taxon>Pseudomonadati</taxon>
        <taxon>Pseudomonadota</taxon>
        <taxon>Gammaproteobacteria</taxon>
        <taxon>Pseudomonadales</taxon>
        <taxon>Pseudomonadaceae</taxon>
        <taxon>Pseudomonas</taxon>
    </lineage>
</organism>
<dbReference type="InterPro" id="IPR036676">
    <property type="entry name" value="PurM-like_C_sf"/>
</dbReference>
<dbReference type="PIRSF" id="PIRSF036540">
    <property type="entry name" value="UCP036540_AIR"/>
    <property type="match status" value="1"/>
</dbReference>
<dbReference type="GO" id="GO:0009030">
    <property type="term" value="F:thiamine-phosphate kinase activity"/>
    <property type="evidence" value="ECO:0007669"/>
    <property type="project" value="InterPro"/>
</dbReference>
<dbReference type="Pfam" id="PF00586">
    <property type="entry name" value="AIRS"/>
    <property type="match status" value="1"/>
</dbReference>
<dbReference type="InterPro" id="IPR036921">
    <property type="entry name" value="PurM-like_N_sf"/>
</dbReference>
<dbReference type="OrthoDB" id="9767928at2"/>
<dbReference type="NCBIfam" id="TIGR04049">
    <property type="entry name" value="AIR_rel_sll0787"/>
    <property type="match status" value="1"/>
</dbReference>
<dbReference type="RefSeq" id="WP_090223725.1">
    <property type="nucleotide sequence ID" value="NZ_FNNU01000001.1"/>
</dbReference>
<dbReference type="STRING" id="1007099.SAMN05216287_0130"/>